<protein>
    <submittedName>
        <fullName evidence="1">Uncharacterized protein</fullName>
    </submittedName>
</protein>
<sequence length="42" mass="4766">MRWIDDALMTTPPCVVLSPKRMIESAMSLDQLLTSNQMTSRP</sequence>
<dbReference type="EMBL" id="CP013232">
    <property type="protein sequence ID" value="AMO95528.1"/>
    <property type="molecule type" value="Genomic_DNA"/>
</dbReference>
<name>A0A127PCK5_9BURK</name>
<proteinExistence type="predicted"/>
<dbReference type="AlphaFoldDB" id="A0A127PCK5"/>
<dbReference type="Proteomes" id="UP000072421">
    <property type="component" value="Chromosome"/>
</dbReference>
<gene>
    <name evidence="1" type="ORF">CFter6_2863</name>
</gene>
<reference evidence="1 2" key="1">
    <citation type="submission" date="2015-11" db="EMBL/GenBank/DDBJ databases">
        <title>Exploring the genomic traits of fungus-feeding bacterial genus Collimonas.</title>
        <authorList>
            <person name="Song C."/>
            <person name="Schmidt R."/>
            <person name="de Jager V."/>
            <person name="Krzyzanowska D."/>
            <person name="Jongedijk E."/>
            <person name="Cankar K."/>
            <person name="Beekwilder J."/>
            <person name="van Veen A."/>
            <person name="de Boer W."/>
            <person name="van Veen J.A."/>
            <person name="Garbeva P."/>
        </authorList>
    </citation>
    <scope>NUCLEOTIDE SEQUENCE [LARGE SCALE GENOMIC DNA]</scope>
    <source>
        <strain evidence="1 2">Ter6</strain>
    </source>
</reference>
<evidence type="ECO:0000313" key="2">
    <source>
        <dbReference type="Proteomes" id="UP000072421"/>
    </source>
</evidence>
<evidence type="ECO:0000313" key="1">
    <source>
        <dbReference type="EMBL" id="AMO95528.1"/>
    </source>
</evidence>
<organism evidence="1">
    <name type="scientific">Collimonas fungivorans</name>
    <dbReference type="NCBI Taxonomy" id="158899"/>
    <lineage>
        <taxon>Bacteria</taxon>
        <taxon>Pseudomonadati</taxon>
        <taxon>Pseudomonadota</taxon>
        <taxon>Betaproteobacteria</taxon>
        <taxon>Burkholderiales</taxon>
        <taxon>Oxalobacteraceae</taxon>
        <taxon>Collimonas</taxon>
    </lineage>
</organism>
<accession>A0A127PCK5</accession>